<organism evidence="2 3">
    <name type="scientific">Biomphalaria glabrata</name>
    <name type="common">Bloodfluke planorb</name>
    <name type="synonym">Freshwater snail</name>
    <dbReference type="NCBI Taxonomy" id="6526"/>
    <lineage>
        <taxon>Eukaryota</taxon>
        <taxon>Metazoa</taxon>
        <taxon>Spiralia</taxon>
        <taxon>Lophotrochozoa</taxon>
        <taxon>Mollusca</taxon>
        <taxon>Gastropoda</taxon>
        <taxon>Heterobranchia</taxon>
        <taxon>Euthyneura</taxon>
        <taxon>Panpulmonata</taxon>
        <taxon>Hygrophila</taxon>
        <taxon>Lymnaeoidea</taxon>
        <taxon>Planorbidae</taxon>
        <taxon>Biomphalaria</taxon>
    </lineage>
</organism>
<proteinExistence type="predicted"/>
<feature type="transmembrane region" description="Helical" evidence="1">
    <location>
        <begin position="243"/>
        <end position="260"/>
    </location>
</feature>
<dbReference type="OMA" id="SEPNIRK"/>
<dbReference type="Proteomes" id="UP001165740">
    <property type="component" value="Chromosome 1"/>
</dbReference>
<keyword evidence="1" id="KW-0472">Membrane</keyword>
<feature type="transmembrane region" description="Helical" evidence="1">
    <location>
        <begin position="193"/>
        <end position="213"/>
    </location>
</feature>
<dbReference type="OrthoDB" id="6081100at2759"/>
<gene>
    <name evidence="3" type="primary">LOC106053745</name>
</gene>
<feature type="transmembrane region" description="Helical" evidence="1">
    <location>
        <begin position="107"/>
        <end position="130"/>
    </location>
</feature>
<dbReference type="RefSeq" id="XP_055888753.1">
    <property type="nucleotide sequence ID" value="XM_056032778.1"/>
</dbReference>
<keyword evidence="1" id="KW-1133">Transmembrane helix</keyword>
<protein>
    <submittedName>
        <fullName evidence="3">Uncharacterized protein LOC106053745 isoform X1</fullName>
    </submittedName>
</protein>
<keyword evidence="2" id="KW-1185">Reference proteome</keyword>
<evidence type="ECO:0000256" key="1">
    <source>
        <dbReference type="SAM" id="Phobius"/>
    </source>
</evidence>
<name>A0A9W3ANF3_BIOGL</name>
<feature type="transmembrane region" description="Helical" evidence="1">
    <location>
        <begin position="150"/>
        <end position="168"/>
    </location>
</feature>
<dbReference type="GeneID" id="106053745"/>
<sequence length="308" mass="34351">MFVNITSQTLETDNFTGGNENQCTQTTKGIMEASLLAIILSVGMPLMVLSEIIAWKLSPKWSKRESVIKRKTVASTIVFDPLVSAIVCPLTADLYSSVHVMECDPSFVVSIVAVMTLLYVSALIVCFRLLAIMSPRSKSEVDTNEVTASFCLSVAVNALLTWVVLSLLQPSRMDAVVYDSEACLVSVRQKSSIFIFVMCMAIQMVHVLFYACLSNSVVGKYKRELYADEAQADELEDTDRRSILIYTLASLFSLVMTNLLRMCFTHCSCQHFLLLANGLYLTNWVIAFKLPLSGFIYFLVNKFVLRTS</sequence>
<keyword evidence="1" id="KW-0812">Transmembrane</keyword>
<feature type="transmembrane region" description="Helical" evidence="1">
    <location>
        <begin position="35"/>
        <end position="55"/>
    </location>
</feature>
<accession>A0A9W3ANF3</accession>
<evidence type="ECO:0000313" key="3">
    <source>
        <dbReference type="RefSeq" id="XP_055888753.1"/>
    </source>
</evidence>
<reference evidence="3" key="1">
    <citation type="submission" date="2025-08" db="UniProtKB">
        <authorList>
            <consortium name="RefSeq"/>
        </authorList>
    </citation>
    <scope>IDENTIFICATION</scope>
</reference>
<dbReference type="AlphaFoldDB" id="A0A9W3ANF3"/>
<feature type="transmembrane region" description="Helical" evidence="1">
    <location>
        <begin position="280"/>
        <end position="300"/>
    </location>
</feature>
<evidence type="ECO:0000313" key="2">
    <source>
        <dbReference type="Proteomes" id="UP001165740"/>
    </source>
</evidence>